<comment type="subcellular location">
    <subcellularLocation>
        <location evidence="1">Membrane</location>
        <topology evidence="1">Multi-pass membrane protein</topology>
    </subcellularLocation>
</comment>
<feature type="transmembrane region" description="Helical" evidence="6">
    <location>
        <begin position="342"/>
        <end position="360"/>
    </location>
</feature>
<keyword evidence="4 6" id="KW-0472">Membrane</keyword>
<feature type="transmembrane region" description="Helical" evidence="6">
    <location>
        <begin position="37"/>
        <end position="60"/>
    </location>
</feature>
<evidence type="ECO:0000256" key="4">
    <source>
        <dbReference type="ARBA" id="ARBA00023136"/>
    </source>
</evidence>
<dbReference type="Proteomes" id="UP000215902">
    <property type="component" value="Unassembled WGS sequence"/>
</dbReference>
<proteinExistence type="predicted"/>
<name>A0A267E1I5_9PLAT</name>
<evidence type="ECO:0000256" key="5">
    <source>
        <dbReference type="SAM" id="MobiDB-lite"/>
    </source>
</evidence>
<accession>A0A267E1I5</accession>
<dbReference type="Pfam" id="PF02535">
    <property type="entry name" value="Zip"/>
    <property type="match status" value="1"/>
</dbReference>
<feature type="transmembrane region" description="Helical" evidence="6">
    <location>
        <begin position="309"/>
        <end position="330"/>
    </location>
</feature>
<dbReference type="PANTHER" id="PTHR11040:SF44">
    <property type="entry name" value="PROTEIN ZNTC-RELATED"/>
    <property type="match status" value="1"/>
</dbReference>
<feature type="transmembrane region" description="Helical" evidence="6">
    <location>
        <begin position="135"/>
        <end position="154"/>
    </location>
</feature>
<keyword evidence="3 6" id="KW-1133">Transmembrane helix</keyword>
<gene>
    <name evidence="8" type="ORF">BOX15_Mlig005782g1</name>
    <name evidence="7" type="ORF">BOX15_Mlig014894g1</name>
</gene>
<evidence type="ECO:0000256" key="2">
    <source>
        <dbReference type="ARBA" id="ARBA00022692"/>
    </source>
</evidence>
<dbReference type="GO" id="GO:0005385">
    <property type="term" value="F:zinc ion transmembrane transporter activity"/>
    <property type="evidence" value="ECO:0007669"/>
    <property type="project" value="TreeGrafter"/>
</dbReference>
<dbReference type="EMBL" id="NIVC01002775">
    <property type="protein sequence ID" value="PAA55296.1"/>
    <property type="molecule type" value="Genomic_DNA"/>
</dbReference>
<dbReference type="InterPro" id="IPR003689">
    <property type="entry name" value="ZIP"/>
</dbReference>
<protein>
    <submittedName>
        <fullName evidence="7">Uncharacterized protein</fullName>
    </submittedName>
</protein>
<evidence type="ECO:0000256" key="1">
    <source>
        <dbReference type="ARBA" id="ARBA00004141"/>
    </source>
</evidence>
<dbReference type="GO" id="GO:0005886">
    <property type="term" value="C:plasma membrane"/>
    <property type="evidence" value="ECO:0007669"/>
    <property type="project" value="TreeGrafter"/>
</dbReference>
<feature type="region of interest" description="Disordered" evidence="5">
    <location>
        <begin position="1"/>
        <end position="28"/>
    </location>
</feature>
<keyword evidence="2 6" id="KW-0812">Transmembrane</keyword>
<dbReference type="EMBL" id="NIVC01000064">
    <property type="protein sequence ID" value="PAA92067.1"/>
    <property type="molecule type" value="Genomic_DNA"/>
</dbReference>
<dbReference type="AlphaFoldDB" id="A0A267E1I5"/>
<sequence length="365" mass="36511">MDHGAHGGATAPPEASIHGSPTSPPATAESASVQWPLLAGIAAATLVVCLISTLAPSVFLRIARARVAATKTDGDDDEARRRRLRDHRLRVAKVTGYLTALGVGVILAMVFIGLMPATAAAFKRLCSDSHRCLTSASLAPAAACLGSCLLLWLARTGAEVIQQRRRANEEAKPLVANDGDGDGPADAGAACCSDATPSALQDPTTAALITAALLLKAIVEGLAVPNMLTVASPLFVALAKCLHEACCGLVVGLAWSDSISGGGGDGGGSSSSVRRWGIFALLAYAVAASGSLLLGGLTASVHSVAGTAVQFALLVAASGAGLQAAFVHILPRLPAGPASPALALLGALLMALVASAHHAFGGGEH</sequence>
<keyword evidence="9" id="KW-1185">Reference proteome</keyword>
<evidence type="ECO:0000256" key="6">
    <source>
        <dbReference type="SAM" id="Phobius"/>
    </source>
</evidence>
<feature type="transmembrane region" description="Helical" evidence="6">
    <location>
        <begin position="276"/>
        <end position="297"/>
    </location>
</feature>
<reference evidence="7 9" key="1">
    <citation type="submission" date="2017-06" db="EMBL/GenBank/DDBJ databases">
        <title>A platform for efficient transgenesis in Macrostomum lignano, a flatworm model organism for stem cell research.</title>
        <authorList>
            <person name="Berezikov E."/>
        </authorList>
    </citation>
    <scope>NUCLEOTIDE SEQUENCE [LARGE SCALE GENOMIC DNA]</scope>
    <source>
        <strain evidence="7">DV1</strain>
        <tissue evidence="7">Whole organism</tissue>
    </source>
</reference>
<comment type="caution">
    <text evidence="7">The sequence shown here is derived from an EMBL/GenBank/DDBJ whole genome shotgun (WGS) entry which is preliminary data.</text>
</comment>
<evidence type="ECO:0000256" key="3">
    <source>
        <dbReference type="ARBA" id="ARBA00022989"/>
    </source>
</evidence>
<feature type="transmembrane region" description="Helical" evidence="6">
    <location>
        <begin position="91"/>
        <end position="115"/>
    </location>
</feature>
<dbReference type="PANTHER" id="PTHR11040">
    <property type="entry name" value="ZINC/IRON TRANSPORTER"/>
    <property type="match status" value="1"/>
</dbReference>
<evidence type="ECO:0000313" key="9">
    <source>
        <dbReference type="Proteomes" id="UP000215902"/>
    </source>
</evidence>
<evidence type="ECO:0000313" key="8">
    <source>
        <dbReference type="EMBL" id="PAA92067.1"/>
    </source>
</evidence>
<evidence type="ECO:0000313" key="7">
    <source>
        <dbReference type="EMBL" id="PAA55296.1"/>
    </source>
</evidence>
<organism evidence="7 9">
    <name type="scientific">Macrostomum lignano</name>
    <dbReference type="NCBI Taxonomy" id="282301"/>
    <lineage>
        <taxon>Eukaryota</taxon>
        <taxon>Metazoa</taxon>
        <taxon>Spiralia</taxon>
        <taxon>Lophotrochozoa</taxon>
        <taxon>Platyhelminthes</taxon>
        <taxon>Rhabditophora</taxon>
        <taxon>Macrostomorpha</taxon>
        <taxon>Macrostomida</taxon>
        <taxon>Macrostomidae</taxon>
        <taxon>Macrostomum</taxon>
    </lineage>
</organism>